<dbReference type="PANTHER" id="PTHR43035">
    <property type="entry name" value="FATTY ACID REPRESSION MUTANT PROTEIN 2-RELATED"/>
    <property type="match status" value="1"/>
</dbReference>
<gene>
    <name evidence="5" type="ORF">SAMN02745191_1637</name>
</gene>
<dbReference type="FunFam" id="3.40.109.10:FF:000001">
    <property type="entry name" value="Nitroreductase family"/>
    <property type="match status" value="1"/>
</dbReference>
<evidence type="ECO:0000256" key="2">
    <source>
        <dbReference type="ARBA" id="ARBA00022490"/>
    </source>
</evidence>
<dbReference type="Pfam" id="PF00881">
    <property type="entry name" value="Nitroreductase"/>
    <property type="match status" value="1"/>
</dbReference>
<name>A0A1T4NHN1_9FIRM</name>
<evidence type="ECO:0000256" key="3">
    <source>
        <dbReference type="ARBA" id="ARBA00023002"/>
    </source>
</evidence>
<dbReference type="InterPro" id="IPR029479">
    <property type="entry name" value="Nitroreductase"/>
</dbReference>
<keyword evidence="2" id="KW-0963">Cytoplasm</keyword>
<dbReference type="AlphaFoldDB" id="A0A1T4NHN1"/>
<keyword evidence="6" id="KW-1185">Reference proteome</keyword>
<dbReference type="Proteomes" id="UP000243297">
    <property type="component" value="Unassembled WGS sequence"/>
</dbReference>
<dbReference type="OrthoDB" id="9810617at2"/>
<reference evidence="6" key="1">
    <citation type="submission" date="2017-02" db="EMBL/GenBank/DDBJ databases">
        <authorList>
            <person name="Varghese N."/>
            <person name="Submissions S."/>
        </authorList>
    </citation>
    <scope>NUCLEOTIDE SEQUENCE [LARGE SCALE GENOMIC DNA]</scope>
    <source>
        <strain evidence="6">ATCC 25662</strain>
    </source>
</reference>
<sequence>MEFIEAMKNRRTIYGLNNELPISDEEVEKIIKECVLHVPSAFNSQTARVVLALGDNHKKIWDIVLETLHRMIPEDKWQPTDEKIAGFASAHGTVLFFEDQEKVSELQKDFPLYKDNFPLWSTQSSGMVQWAVWTALEERGLGANLQHYNPLIDEEVHATFNLPTSWRLMSQMPIGGITAGAGEKEFDPIENRFIVFK</sequence>
<protein>
    <recommendedName>
        <fullName evidence="4">Nitroreductase domain-containing protein</fullName>
    </recommendedName>
</protein>
<organism evidence="5 6">
    <name type="scientific">Anaerorhabdus furcosa</name>
    <dbReference type="NCBI Taxonomy" id="118967"/>
    <lineage>
        <taxon>Bacteria</taxon>
        <taxon>Bacillati</taxon>
        <taxon>Bacillota</taxon>
        <taxon>Erysipelotrichia</taxon>
        <taxon>Erysipelotrichales</taxon>
        <taxon>Erysipelotrichaceae</taxon>
        <taxon>Anaerorhabdus</taxon>
    </lineage>
</organism>
<accession>A0A1T4NHN1</accession>
<dbReference type="Gene3D" id="3.40.109.10">
    <property type="entry name" value="NADH Oxidase"/>
    <property type="match status" value="1"/>
</dbReference>
<dbReference type="InterPro" id="IPR033877">
    <property type="entry name" value="Frm2/Hbn1"/>
</dbReference>
<dbReference type="SUPFAM" id="SSF55469">
    <property type="entry name" value="FMN-dependent nitroreductase-like"/>
    <property type="match status" value="1"/>
</dbReference>
<feature type="domain" description="Nitroreductase" evidence="4">
    <location>
        <begin position="8"/>
        <end position="175"/>
    </location>
</feature>
<keyword evidence="3" id="KW-0560">Oxidoreductase</keyword>
<comment type="subcellular location">
    <subcellularLocation>
        <location evidence="1">Cytoplasm</location>
    </subcellularLocation>
</comment>
<evidence type="ECO:0000313" key="5">
    <source>
        <dbReference type="EMBL" id="SJZ78732.1"/>
    </source>
</evidence>
<evidence type="ECO:0000259" key="4">
    <source>
        <dbReference type="Pfam" id="PF00881"/>
    </source>
</evidence>
<dbReference type="GO" id="GO:0034599">
    <property type="term" value="P:cellular response to oxidative stress"/>
    <property type="evidence" value="ECO:0007669"/>
    <property type="project" value="InterPro"/>
</dbReference>
<dbReference type="InterPro" id="IPR000415">
    <property type="entry name" value="Nitroreductase-like"/>
</dbReference>
<evidence type="ECO:0000313" key="6">
    <source>
        <dbReference type="Proteomes" id="UP000243297"/>
    </source>
</evidence>
<dbReference type="GO" id="GO:0016491">
    <property type="term" value="F:oxidoreductase activity"/>
    <property type="evidence" value="ECO:0007669"/>
    <property type="project" value="UniProtKB-KW"/>
</dbReference>
<dbReference type="EMBL" id="FUWY01000004">
    <property type="protein sequence ID" value="SJZ78732.1"/>
    <property type="molecule type" value="Genomic_DNA"/>
</dbReference>
<dbReference type="GO" id="GO:0005737">
    <property type="term" value="C:cytoplasm"/>
    <property type="evidence" value="ECO:0007669"/>
    <property type="project" value="UniProtKB-SubCell"/>
</dbReference>
<dbReference type="STRING" id="118967.SAMN02745191_1637"/>
<evidence type="ECO:0000256" key="1">
    <source>
        <dbReference type="ARBA" id="ARBA00004496"/>
    </source>
</evidence>
<proteinExistence type="predicted"/>
<dbReference type="CDD" id="cd02140">
    <property type="entry name" value="Frm2-like"/>
    <property type="match status" value="1"/>
</dbReference>
<dbReference type="PANTHER" id="PTHR43035:SF1">
    <property type="entry name" value="FATTY ACID REPRESSION MUTANT PROTEIN 2-RELATED"/>
    <property type="match status" value="1"/>
</dbReference>
<dbReference type="RefSeq" id="WP_078712030.1">
    <property type="nucleotide sequence ID" value="NZ_FUWY01000004.1"/>
</dbReference>